<reference evidence="4" key="1">
    <citation type="submission" date="2011-12" db="EMBL/GenBank/DDBJ databases">
        <title>Complete sequence of Tannerella forsythia ATCC 43037.</title>
        <authorList>
            <person name="Dewhirst F."/>
            <person name="Tanner A."/>
            <person name="Izard J."/>
            <person name="Brinkac L."/>
            <person name="Durkin A.S."/>
            <person name="Hostetler J."/>
            <person name="Shetty J."/>
            <person name="Torralba M."/>
            <person name="Gill S."/>
            <person name="Nelson K."/>
        </authorList>
    </citation>
    <scope>NUCLEOTIDE SEQUENCE [LARGE SCALE GENOMIC DNA]</scope>
    <source>
        <strain evidence="4">ATCC 43037 / JCM 10827 / CCUG 33226 / KCTC 5666 / FDC 338</strain>
    </source>
</reference>
<dbReference type="AlphaFoldDB" id="G8UJG3"/>
<dbReference type="HOGENOM" id="CLU_073042_1_2_10"/>
<dbReference type="PATRIC" id="fig|203275.8.peg.2893"/>
<dbReference type="Gene3D" id="2.60.120.560">
    <property type="entry name" value="Exo-inulinase, domain 1"/>
    <property type="match status" value="1"/>
</dbReference>
<dbReference type="Proteomes" id="UP000005436">
    <property type="component" value="Chromosome"/>
</dbReference>
<evidence type="ECO:0000313" key="3">
    <source>
        <dbReference type="EMBL" id="AEW20461.1"/>
    </source>
</evidence>
<organism evidence="3 4">
    <name type="scientific">Tannerella forsythia (strain ATCC 43037 / JCM 10827 / CCUG 21028 A / KCTC 5666 / FDC 338)</name>
    <name type="common">Bacteroides forsythus</name>
    <dbReference type="NCBI Taxonomy" id="203275"/>
    <lineage>
        <taxon>Bacteria</taxon>
        <taxon>Pseudomonadati</taxon>
        <taxon>Bacteroidota</taxon>
        <taxon>Bacteroidia</taxon>
        <taxon>Bacteroidales</taxon>
        <taxon>Tannerellaceae</taxon>
        <taxon>Tannerella</taxon>
    </lineage>
</organism>
<proteinExistence type="predicted"/>
<evidence type="ECO:0000313" key="4">
    <source>
        <dbReference type="Proteomes" id="UP000005436"/>
    </source>
</evidence>
<sequence>MIVSSLFYIYSIMKRKNFLLSVIVATCMTAGSSHAQTEILFNGSDLSNWNFVVADGNTPAEDVFSVQDGVILIQGNPFGYMYTKKKYADFTLEVEWAWVDKPSNSGIFLMISDPKTPFPNGIECQLHAGDAGDFILLEGADLAEYKQPAGEERPKFPVVKKRADSNEKPVGEWNRAKIDVKNGVIKVYINDLLQNTGTSNVKEGYLGLQSEGGLIQFRTVKVTPAG</sequence>
<accession>G8UJG3</accession>
<feature type="domain" description="3-keto-alpha-glucoside-1,2-lyase/3-keto-2-hydroxy-glucal hydratase" evidence="2">
    <location>
        <begin position="39"/>
        <end position="222"/>
    </location>
</feature>
<feature type="chain" id="PRO_5003518313" description="3-keto-alpha-glucoside-1,2-lyase/3-keto-2-hydroxy-glucal hydratase domain-containing protein" evidence="1">
    <location>
        <begin position="36"/>
        <end position="226"/>
    </location>
</feature>
<feature type="signal peptide" evidence="1">
    <location>
        <begin position="1"/>
        <end position="35"/>
    </location>
</feature>
<dbReference type="Pfam" id="PF06439">
    <property type="entry name" value="3keto-disac_hyd"/>
    <property type="match status" value="1"/>
</dbReference>
<dbReference type="InterPro" id="IPR010496">
    <property type="entry name" value="AL/BT2_dom"/>
</dbReference>
<dbReference type="GO" id="GO:0016787">
    <property type="term" value="F:hydrolase activity"/>
    <property type="evidence" value="ECO:0007669"/>
    <property type="project" value="InterPro"/>
</dbReference>
<protein>
    <recommendedName>
        <fullName evidence="2">3-keto-alpha-glucoside-1,2-lyase/3-keto-2-hydroxy-glucal hydratase domain-containing protein</fullName>
    </recommendedName>
</protein>
<keyword evidence="1" id="KW-0732">Signal</keyword>
<dbReference type="STRING" id="203275.BFO_3347"/>
<dbReference type="EMBL" id="CP003191">
    <property type="protein sequence ID" value="AEW20461.1"/>
    <property type="molecule type" value="Genomic_DNA"/>
</dbReference>
<dbReference type="KEGG" id="tfo:BFO_3347"/>
<gene>
    <name evidence="3" type="ordered locus">BFO_3347</name>
</gene>
<name>G8UJG3_TANFA</name>
<evidence type="ECO:0000256" key="1">
    <source>
        <dbReference type="SAM" id="SignalP"/>
    </source>
</evidence>
<evidence type="ECO:0000259" key="2">
    <source>
        <dbReference type="Pfam" id="PF06439"/>
    </source>
</evidence>
<dbReference type="eggNOG" id="COG2303">
    <property type="taxonomic scope" value="Bacteria"/>
</dbReference>
<keyword evidence="4" id="KW-1185">Reference proteome</keyword>